<dbReference type="Proteomes" id="UP000290365">
    <property type="component" value="Chromosome"/>
</dbReference>
<dbReference type="EMBL" id="CP035758">
    <property type="protein sequence ID" value="QBD75452.1"/>
    <property type="molecule type" value="Genomic_DNA"/>
</dbReference>
<sequence>MSTFVAQRITRAHTIQLPGTLEKVFPLFEPLGEKLWAEGWDPTMLYPSSGLTQAGAVFTTQHPDTKIWTTIVYEKAQAHATYFNVLPHSHTSWINVRCERSGAQESQAHITYTLTALTPLGNDYLATFTQEYYQGYIDSWQSSISRYLLHGQTPSH</sequence>
<protein>
    <recommendedName>
        <fullName evidence="3">SRPBCC family protein</fullName>
    </recommendedName>
</protein>
<name>A0A4P6JKF4_KTERU</name>
<dbReference type="AlphaFoldDB" id="A0A4P6JKF4"/>
<organism evidence="1 2">
    <name type="scientific">Ktedonosporobacter rubrisoli</name>
    <dbReference type="NCBI Taxonomy" id="2509675"/>
    <lineage>
        <taxon>Bacteria</taxon>
        <taxon>Bacillati</taxon>
        <taxon>Chloroflexota</taxon>
        <taxon>Ktedonobacteria</taxon>
        <taxon>Ktedonobacterales</taxon>
        <taxon>Ktedonosporobacteraceae</taxon>
        <taxon>Ktedonosporobacter</taxon>
    </lineage>
</organism>
<evidence type="ECO:0008006" key="3">
    <source>
        <dbReference type="Google" id="ProtNLM"/>
    </source>
</evidence>
<reference evidence="1 2" key="1">
    <citation type="submission" date="2019-01" db="EMBL/GenBank/DDBJ databases">
        <title>Ktedonosporobacter rubrisoli SCAWS-G2.</title>
        <authorList>
            <person name="Huang Y."/>
            <person name="Yan B."/>
        </authorList>
    </citation>
    <scope>NUCLEOTIDE SEQUENCE [LARGE SCALE GENOMIC DNA]</scope>
    <source>
        <strain evidence="1 2">SCAWS-G2</strain>
    </source>
</reference>
<evidence type="ECO:0000313" key="2">
    <source>
        <dbReference type="Proteomes" id="UP000290365"/>
    </source>
</evidence>
<proteinExistence type="predicted"/>
<dbReference type="OrthoDB" id="5458416at2"/>
<accession>A0A4P6JKF4</accession>
<keyword evidence="2" id="KW-1185">Reference proteome</keyword>
<evidence type="ECO:0000313" key="1">
    <source>
        <dbReference type="EMBL" id="QBD75452.1"/>
    </source>
</evidence>
<dbReference type="KEGG" id="kbs:EPA93_05315"/>
<gene>
    <name evidence="1" type="ORF">EPA93_05315</name>
</gene>
<dbReference type="RefSeq" id="WP_129886050.1">
    <property type="nucleotide sequence ID" value="NZ_CP035758.1"/>
</dbReference>